<proteinExistence type="predicted"/>
<dbReference type="EMBL" id="JBCEVZ010000028">
    <property type="protein sequence ID" value="MEL5995066.1"/>
    <property type="molecule type" value="Genomic_DNA"/>
</dbReference>
<evidence type="ECO:0000313" key="1">
    <source>
        <dbReference type="EMBL" id="MEL5995066.1"/>
    </source>
</evidence>
<gene>
    <name evidence="1" type="ORF">AAFH49_12685</name>
</gene>
<accession>A0ABU9LXF5</accession>
<comment type="caution">
    <text evidence="1">The sequence shown here is derived from an EMBL/GenBank/DDBJ whole genome shotgun (WGS) entry which is preliminary data.</text>
</comment>
<reference evidence="1 2" key="1">
    <citation type="journal article" date="2018" name="Arch. Microbiol.">
        <title>Hymenobacter segetis sp. nov., isolated from soil.</title>
        <authorList>
            <person name="Ten L.N."/>
            <person name="Lim S.J."/>
            <person name="Kim B.O."/>
            <person name="Kang I.K."/>
            <person name="Jung H.Y."/>
        </authorList>
    </citation>
    <scope>NUCLEOTIDE SEQUENCE [LARGE SCALE GENOMIC DNA]</scope>
    <source>
        <strain evidence="1 2">S7-3-11</strain>
    </source>
</reference>
<name>A0ABU9LXF5_9BACT</name>
<evidence type="ECO:0008006" key="3">
    <source>
        <dbReference type="Google" id="ProtNLM"/>
    </source>
</evidence>
<organism evidence="1 2">
    <name type="scientific">Hymenobacter segetis</name>
    <dbReference type="NCBI Taxonomy" id="2025509"/>
    <lineage>
        <taxon>Bacteria</taxon>
        <taxon>Pseudomonadati</taxon>
        <taxon>Bacteroidota</taxon>
        <taxon>Cytophagia</taxon>
        <taxon>Cytophagales</taxon>
        <taxon>Hymenobacteraceae</taxon>
        <taxon>Hymenobacter</taxon>
    </lineage>
</organism>
<protein>
    <recommendedName>
        <fullName evidence="3">DUF3592 domain-containing protein</fullName>
    </recommendedName>
</protein>
<evidence type="ECO:0000313" key="2">
    <source>
        <dbReference type="Proteomes" id="UP001479606"/>
    </source>
</evidence>
<sequence>MRSFTPIPQSSSIGPMNKKVGWSLTLGALALLVARGLRQEIGNYHAGTNGVCVKARAYTLSFRSTEFIVEVDYRYRGKRYSGTVTCLTRIRSDSCYIKIDPQHPDYVAYAPDCMAQND</sequence>
<dbReference type="Proteomes" id="UP001479606">
    <property type="component" value="Unassembled WGS sequence"/>
</dbReference>
<keyword evidence="2" id="KW-1185">Reference proteome</keyword>